<evidence type="ECO:0000256" key="1">
    <source>
        <dbReference type="ARBA" id="ARBA00000085"/>
    </source>
</evidence>
<dbReference type="InterPro" id="IPR003594">
    <property type="entry name" value="HATPase_dom"/>
</dbReference>
<keyword evidence="5" id="KW-0808">Transferase</keyword>
<gene>
    <name evidence="5" type="ORF">SAMN05443669_10747</name>
</gene>
<keyword evidence="5" id="KW-0418">Kinase</keyword>
<name>A0A1M7LKN3_9FLAO</name>
<reference evidence="6" key="1">
    <citation type="submission" date="2016-11" db="EMBL/GenBank/DDBJ databases">
        <authorList>
            <person name="Varghese N."/>
            <person name="Submissions S."/>
        </authorList>
    </citation>
    <scope>NUCLEOTIDE SEQUENCE [LARGE SCALE GENOMIC DNA]</scope>
    <source>
        <strain evidence="6">DSM 3661</strain>
    </source>
</reference>
<dbReference type="AlphaFoldDB" id="A0A1M7LKN3"/>
<dbReference type="EC" id="2.7.13.3" evidence="2"/>
<dbReference type="Gene3D" id="3.30.565.10">
    <property type="entry name" value="Histidine kinase-like ATPase, C-terminal domain"/>
    <property type="match status" value="1"/>
</dbReference>
<dbReference type="OrthoDB" id="1933776at2"/>
<evidence type="ECO:0000313" key="6">
    <source>
        <dbReference type="Proteomes" id="UP000184260"/>
    </source>
</evidence>
<evidence type="ECO:0000256" key="3">
    <source>
        <dbReference type="ARBA" id="ARBA00022553"/>
    </source>
</evidence>
<dbReference type="PANTHER" id="PTHR43547">
    <property type="entry name" value="TWO-COMPONENT HISTIDINE KINASE"/>
    <property type="match status" value="1"/>
</dbReference>
<dbReference type="EMBL" id="FRBU01000074">
    <property type="protein sequence ID" value="SHM78554.1"/>
    <property type="molecule type" value="Genomic_DNA"/>
</dbReference>
<dbReference type="PRINTS" id="PR00344">
    <property type="entry name" value="BCTRLSENSOR"/>
</dbReference>
<organism evidence="5 6">
    <name type="scientific">Flavobacterium xanthum</name>
    <dbReference type="NCBI Taxonomy" id="69322"/>
    <lineage>
        <taxon>Bacteria</taxon>
        <taxon>Pseudomonadati</taxon>
        <taxon>Bacteroidota</taxon>
        <taxon>Flavobacteriia</taxon>
        <taxon>Flavobacteriales</taxon>
        <taxon>Flavobacteriaceae</taxon>
        <taxon>Flavobacterium</taxon>
    </lineage>
</organism>
<protein>
    <recommendedName>
        <fullName evidence="2">histidine kinase</fullName>
        <ecNumber evidence="2">2.7.13.3</ecNumber>
    </recommendedName>
</protein>
<keyword evidence="6" id="KW-1185">Reference proteome</keyword>
<dbReference type="InterPro" id="IPR004358">
    <property type="entry name" value="Sig_transdc_His_kin-like_C"/>
</dbReference>
<proteinExistence type="predicted"/>
<comment type="catalytic activity">
    <reaction evidence="1">
        <text>ATP + protein L-histidine = ADP + protein N-phospho-L-histidine.</text>
        <dbReference type="EC" id="2.7.13.3"/>
    </reaction>
</comment>
<keyword evidence="3" id="KW-0597">Phosphoprotein</keyword>
<evidence type="ECO:0000313" key="5">
    <source>
        <dbReference type="EMBL" id="SHM78554.1"/>
    </source>
</evidence>
<dbReference type="RefSeq" id="WP_073355736.1">
    <property type="nucleotide sequence ID" value="NZ_FRBU01000074.1"/>
</dbReference>
<sequence>MVEKLLETASLESDKLTINKEPLNIVQLLETNIEKHLLNTSTKTISFRSNYKELIMNVDAFHFENAISNLIDNALKYGGNQIEVRLKLDQKKIEITVQDNGIEIDRNQREKIFEKFYRIPKGNIHDVKGFGIGLYYSQKIIEKHQGTLELIVNSKNIFKITLANV</sequence>
<evidence type="ECO:0000259" key="4">
    <source>
        <dbReference type="PROSITE" id="PS50109"/>
    </source>
</evidence>
<dbReference type="Pfam" id="PF02518">
    <property type="entry name" value="HATPase_c"/>
    <property type="match status" value="1"/>
</dbReference>
<dbReference type="PANTHER" id="PTHR43547:SF2">
    <property type="entry name" value="HYBRID SIGNAL TRANSDUCTION HISTIDINE KINASE C"/>
    <property type="match status" value="1"/>
</dbReference>
<dbReference type="InterPro" id="IPR036890">
    <property type="entry name" value="HATPase_C_sf"/>
</dbReference>
<dbReference type="PROSITE" id="PS50109">
    <property type="entry name" value="HIS_KIN"/>
    <property type="match status" value="1"/>
</dbReference>
<dbReference type="CDD" id="cd00075">
    <property type="entry name" value="HATPase"/>
    <property type="match status" value="1"/>
</dbReference>
<feature type="domain" description="Histidine kinase" evidence="4">
    <location>
        <begin position="1"/>
        <end position="165"/>
    </location>
</feature>
<dbReference type="SUPFAM" id="SSF55874">
    <property type="entry name" value="ATPase domain of HSP90 chaperone/DNA topoisomerase II/histidine kinase"/>
    <property type="match status" value="1"/>
</dbReference>
<dbReference type="GO" id="GO:0000155">
    <property type="term" value="F:phosphorelay sensor kinase activity"/>
    <property type="evidence" value="ECO:0007669"/>
    <property type="project" value="TreeGrafter"/>
</dbReference>
<accession>A0A1M7LKN3</accession>
<dbReference type="Proteomes" id="UP000184260">
    <property type="component" value="Unassembled WGS sequence"/>
</dbReference>
<dbReference type="InterPro" id="IPR005467">
    <property type="entry name" value="His_kinase_dom"/>
</dbReference>
<dbReference type="SMART" id="SM00387">
    <property type="entry name" value="HATPase_c"/>
    <property type="match status" value="1"/>
</dbReference>
<dbReference type="STRING" id="69322.SAMN05443669_10747"/>
<evidence type="ECO:0000256" key="2">
    <source>
        <dbReference type="ARBA" id="ARBA00012438"/>
    </source>
</evidence>